<dbReference type="OrthoDB" id="1431247at2759"/>
<sequence length="193" mass="21442">MAGKIMPNKKQKGHASFAHSPNKYTVAVNLQDAEGPHRVNATVRDTRVNVYGQHVDEIKTKDGEVRYNFHGFSNEFELPENVDPDSLTLSMADNQTILIQGNKRDRRGSQHRQSSPEQKTRSQTKPPTLAQPSENTDEPTPWKAVKDEEVQVPKKNQSTTMGSSPGEPDANWAKLKYTSPSRAPCCTLCCGPV</sequence>
<dbReference type="OMA" id="EPDANWA"/>
<accession>A0A401PYL6</accession>
<evidence type="ECO:0000256" key="1">
    <source>
        <dbReference type="SAM" id="MobiDB-lite"/>
    </source>
</evidence>
<reference evidence="3 4" key="1">
    <citation type="journal article" date="2018" name="Nat. Ecol. Evol.">
        <title>Shark genomes provide insights into elasmobranch evolution and the origin of vertebrates.</title>
        <authorList>
            <person name="Hara Y"/>
            <person name="Yamaguchi K"/>
            <person name="Onimaru K"/>
            <person name="Kadota M"/>
            <person name="Koyanagi M"/>
            <person name="Keeley SD"/>
            <person name="Tatsumi K"/>
            <person name="Tanaka K"/>
            <person name="Motone F"/>
            <person name="Kageyama Y"/>
            <person name="Nozu R"/>
            <person name="Adachi N"/>
            <person name="Nishimura O"/>
            <person name="Nakagawa R"/>
            <person name="Tanegashima C"/>
            <person name="Kiyatake I"/>
            <person name="Matsumoto R"/>
            <person name="Murakumo K"/>
            <person name="Nishida K"/>
            <person name="Terakita A"/>
            <person name="Kuratani S"/>
            <person name="Sato K"/>
            <person name="Hyodo S Kuraku.S."/>
        </authorList>
    </citation>
    <scope>NUCLEOTIDE SEQUENCE [LARGE SCALE GENOMIC DNA]</scope>
</reference>
<organism evidence="3 4">
    <name type="scientific">Scyliorhinus torazame</name>
    <name type="common">Cloudy catshark</name>
    <name type="synonym">Catulus torazame</name>
    <dbReference type="NCBI Taxonomy" id="75743"/>
    <lineage>
        <taxon>Eukaryota</taxon>
        <taxon>Metazoa</taxon>
        <taxon>Chordata</taxon>
        <taxon>Craniata</taxon>
        <taxon>Vertebrata</taxon>
        <taxon>Chondrichthyes</taxon>
        <taxon>Elasmobranchii</taxon>
        <taxon>Galeomorphii</taxon>
        <taxon>Galeoidea</taxon>
        <taxon>Carcharhiniformes</taxon>
        <taxon>Scyliorhinidae</taxon>
        <taxon>Scyliorhinus</taxon>
    </lineage>
</organism>
<name>A0A401PYL6_SCYTO</name>
<evidence type="ECO:0000313" key="3">
    <source>
        <dbReference type="EMBL" id="GCB78234.1"/>
    </source>
</evidence>
<dbReference type="AlphaFoldDB" id="A0A401PYL6"/>
<feature type="compositionally biased region" description="Polar residues" evidence="1">
    <location>
        <begin position="111"/>
        <end position="134"/>
    </location>
</feature>
<feature type="region of interest" description="Disordered" evidence="1">
    <location>
        <begin position="96"/>
        <end position="173"/>
    </location>
</feature>
<protein>
    <recommendedName>
        <fullName evidence="2">SHSP domain-containing protein</fullName>
    </recommendedName>
</protein>
<evidence type="ECO:0000259" key="2">
    <source>
        <dbReference type="Pfam" id="PF00011"/>
    </source>
</evidence>
<dbReference type="Proteomes" id="UP000288216">
    <property type="component" value="Unassembled WGS sequence"/>
</dbReference>
<comment type="caution">
    <text evidence="3">The sequence shown here is derived from an EMBL/GenBank/DDBJ whole genome shotgun (WGS) entry which is preliminary data.</text>
</comment>
<dbReference type="EMBL" id="BFAA01009130">
    <property type="protein sequence ID" value="GCB78234.1"/>
    <property type="molecule type" value="Genomic_DNA"/>
</dbReference>
<evidence type="ECO:0000313" key="4">
    <source>
        <dbReference type="Proteomes" id="UP000288216"/>
    </source>
</evidence>
<dbReference type="InterPro" id="IPR002068">
    <property type="entry name" value="A-crystallin/Hsp20_dom"/>
</dbReference>
<dbReference type="Pfam" id="PF00011">
    <property type="entry name" value="HSP20"/>
    <property type="match status" value="1"/>
</dbReference>
<dbReference type="STRING" id="75743.A0A401PYL6"/>
<gene>
    <name evidence="3" type="ORF">scyTo_0015790</name>
</gene>
<feature type="compositionally biased region" description="Polar residues" evidence="1">
    <location>
        <begin position="154"/>
        <end position="163"/>
    </location>
</feature>
<proteinExistence type="predicted"/>
<feature type="domain" description="SHSP" evidence="2">
    <location>
        <begin position="19"/>
        <end position="95"/>
    </location>
</feature>
<dbReference type="InterPro" id="IPR008978">
    <property type="entry name" value="HSP20-like_chaperone"/>
</dbReference>
<feature type="region of interest" description="Disordered" evidence="1">
    <location>
        <begin position="1"/>
        <end position="20"/>
    </location>
</feature>
<keyword evidence="4" id="KW-1185">Reference proteome</keyword>
<dbReference type="Gene3D" id="2.60.40.790">
    <property type="match status" value="1"/>
</dbReference>